<dbReference type="InParanoid" id="A7T500"/>
<organism evidence="3 4">
    <name type="scientific">Nematostella vectensis</name>
    <name type="common">Starlet sea anemone</name>
    <dbReference type="NCBI Taxonomy" id="45351"/>
    <lineage>
        <taxon>Eukaryota</taxon>
        <taxon>Metazoa</taxon>
        <taxon>Cnidaria</taxon>
        <taxon>Anthozoa</taxon>
        <taxon>Hexacorallia</taxon>
        <taxon>Actiniaria</taxon>
        <taxon>Edwardsiidae</taxon>
        <taxon>Nematostella</taxon>
    </lineage>
</organism>
<dbReference type="PANTHER" id="PTHR10336:SF80">
    <property type="entry name" value="C2 DOMAIN-CONTAINING PROTEIN"/>
    <property type="match status" value="1"/>
</dbReference>
<sequence>VALNYQTEGRMLQINRGKFRANGNCGYVLKPDILCKGMTEGEGEGGYQTLYNLCKGMTEGGGIIDPYVEVEIIGIPADTSKYRTKTVIDNGFNPVWEETMVFLLNFPDIALVRFVVWDEDPIGRDFIGQMTLPFQSIMPGFRHVHLEGLDQATVFCHVTIMDYTTDKVSMT</sequence>
<dbReference type="Gene3D" id="3.20.20.190">
    <property type="entry name" value="Phosphatidylinositol (PI) phosphodiesterase"/>
    <property type="match status" value="1"/>
</dbReference>
<dbReference type="SUPFAM" id="SSF49562">
    <property type="entry name" value="C2 domain (Calcium/lipid-binding domain, CaLB)"/>
    <property type="match status" value="1"/>
</dbReference>
<dbReference type="GO" id="GO:0006629">
    <property type="term" value="P:lipid metabolic process"/>
    <property type="evidence" value="ECO:0007669"/>
    <property type="project" value="InterPro"/>
</dbReference>
<dbReference type="InterPro" id="IPR017946">
    <property type="entry name" value="PLC-like_Pdiesterase_TIM-brl"/>
</dbReference>
<dbReference type="EMBL" id="DS471012">
    <property type="protein sequence ID" value="EDO28962.1"/>
    <property type="molecule type" value="Genomic_DNA"/>
</dbReference>
<dbReference type="InterPro" id="IPR001192">
    <property type="entry name" value="PI-PLC_fam"/>
</dbReference>
<dbReference type="AlphaFoldDB" id="A7T500"/>
<dbReference type="PROSITE" id="PS50008">
    <property type="entry name" value="PIPLC_Y_DOMAIN"/>
    <property type="match status" value="1"/>
</dbReference>
<dbReference type="CDD" id="cd00275">
    <property type="entry name" value="C2_PLC_like"/>
    <property type="match status" value="1"/>
</dbReference>
<dbReference type="Gene3D" id="2.60.40.150">
    <property type="entry name" value="C2 domain"/>
    <property type="match status" value="1"/>
</dbReference>
<evidence type="ECO:0000259" key="2">
    <source>
        <dbReference type="PROSITE" id="PS50008"/>
    </source>
</evidence>
<dbReference type="Pfam" id="PF00387">
    <property type="entry name" value="PI-PLC-Y"/>
    <property type="match status" value="1"/>
</dbReference>
<reference evidence="3 4" key="1">
    <citation type="journal article" date="2007" name="Science">
        <title>Sea anemone genome reveals ancestral eumetazoan gene repertoire and genomic organization.</title>
        <authorList>
            <person name="Putnam N.H."/>
            <person name="Srivastava M."/>
            <person name="Hellsten U."/>
            <person name="Dirks B."/>
            <person name="Chapman J."/>
            <person name="Salamov A."/>
            <person name="Terry A."/>
            <person name="Shapiro H."/>
            <person name="Lindquist E."/>
            <person name="Kapitonov V.V."/>
            <person name="Jurka J."/>
            <person name="Genikhovich G."/>
            <person name="Grigoriev I.V."/>
            <person name="Lucas S.M."/>
            <person name="Steele R.E."/>
            <person name="Finnerty J.R."/>
            <person name="Technau U."/>
            <person name="Martindale M.Q."/>
            <person name="Rokhsar D.S."/>
        </authorList>
    </citation>
    <scope>NUCLEOTIDE SEQUENCE [LARGE SCALE GENOMIC DNA]</scope>
    <source>
        <strain evidence="4">CH2 X CH6</strain>
    </source>
</reference>
<keyword evidence="4" id="KW-1185">Reference proteome</keyword>
<evidence type="ECO:0008006" key="5">
    <source>
        <dbReference type="Google" id="ProtNLM"/>
    </source>
</evidence>
<proteinExistence type="predicted"/>
<dbReference type="InterPro" id="IPR000008">
    <property type="entry name" value="C2_dom"/>
</dbReference>
<dbReference type="InterPro" id="IPR035892">
    <property type="entry name" value="C2_domain_sf"/>
</dbReference>
<dbReference type="PRINTS" id="PR00360">
    <property type="entry name" value="C2DOMAIN"/>
</dbReference>
<feature type="domain" description="C2" evidence="1">
    <location>
        <begin position="30"/>
        <end position="148"/>
    </location>
</feature>
<dbReference type="GO" id="GO:0004435">
    <property type="term" value="F:phosphatidylinositol-4,5-bisphosphate phospholipase C activity"/>
    <property type="evidence" value="ECO:0007669"/>
    <property type="project" value="InterPro"/>
</dbReference>
<feature type="domain" description="PI-PLC Y-box" evidence="2">
    <location>
        <begin position="1"/>
        <end position="34"/>
    </location>
</feature>
<dbReference type="Proteomes" id="UP000001593">
    <property type="component" value="Unassembled WGS sequence"/>
</dbReference>
<dbReference type="SUPFAM" id="SSF51695">
    <property type="entry name" value="PLC-like phosphodiesterases"/>
    <property type="match status" value="1"/>
</dbReference>
<evidence type="ECO:0000259" key="1">
    <source>
        <dbReference type="PROSITE" id="PS50004"/>
    </source>
</evidence>
<name>A7T500_NEMVE</name>
<dbReference type="FunFam" id="2.60.40.150:FF:000018">
    <property type="entry name" value="Phosphoinositide phospholipase C"/>
    <property type="match status" value="1"/>
</dbReference>
<feature type="non-terminal residue" evidence="3">
    <location>
        <position position="171"/>
    </location>
</feature>
<dbReference type="GO" id="GO:0035556">
    <property type="term" value="P:intracellular signal transduction"/>
    <property type="evidence" value="ECO:0007669"/>
    <property type="project" value="InterPro"/>
</dbReference>
<dbReference type="PANTHER" id="PTHR10336">
    <property type="entry name" value="PHOSPHOINOSITIDE-SPECIFIC PHOSPHOLIPASE C FAMILY PROTEIN"/>
    <property type="match status" value="1"/>
</dbReference>
<dbReference type="Pfam" id="PF00168">
    <property type="entry name" value="C2"/>
    <property type="match status" value="1"/>
</dbReference>
<dbReference type="PhylomeDB" id="A7T500"/>
<dbReference type="STRING" id="45351.A7T500"/>
<dbReference type="PROSITE" id="PS50004">
    <property type="entry name" value="C2"/>
    <property type="match status" value="1"/>
</dbReference>
<gene>
    <name evidence="3" type="ORF">NEMVEDRAFT_v1g146155</name>
</gene>
<dbReference type="OMA" id="CKGMTEG"/>
<protein>
    <recommendedName>
        <fullName evidence="5">Phosphoinositide phospholipase C</fullName>
    </recommendedName>
</protein>
<evidence type="ECO:0000313" key="3">
    <source>
        <dbReference type="EMBL" id="EDO28962.1"/>
    </source>
</evidence>
<dbReference type="InterPro" id="IPR001711">
    <property type="entry name" value="PLipase_C_Pinositol-sp_Y"/>
</dbReference>
<dbReference type="HOGENOM" id="CLU_109189_0_0_1"/>
<evidence type="ECO:0000313" key="4">
    <source>
        <dbReference type="Proteomes" id="UP000001593"/>
    </source>
</evidence>
<dbReference type="eggNOG" id="KOG0169">
    <property type="taxonomic scope" value="Eukaryota"/>
</dbReference>
<accession>A7T500</accession>
<dbReference type="SMART" id="SM00239">
    <property type="entry name" value="C2"/>
    <property type="match status" value="1"/>
</dbReference>